<accession>A0ABP0IYI9</accession>
<comment type="caution">
    <text evidence="2">The sequence shown here is derived from an EMBL/GenBank/DDBJ whole genome shotgun (WGS) entry which is preliminary data.</text>
</comment>
<proteinExistence type="predicted"/>
<evidence type="ECO:0000313" key="3">
    <source>
        <dbReference type="Proteomes" id="UP001642464"/>
    </source>
</evidence>
<feature type="compositionally biased region" description="Basic and acidic residues" evidence="1">
    <location>
        <begin position="1"/>
        <end position="15"/>
    </location>
</feature>
<feature type="region of interest" description="Disordered" evidence="1">
    <location>
        <begin position="1"/>
        <end position="27"/>
    </location>
</feature>
<dbReference type="Proteomes" id="UP001642464">
    <property type="component" value="Unassembled WGS sequence"/>
</dbReference>
<name>A0ABP0IYI9_9DINO</name>
<keyword evidence="3" id="KW-1185">Reference proteome</keyword>
<gene>
    <name evidence="2" type="ORF">SCF082_LOCUS9349</name>
</gene>
<evidence type="ECO:0000313" key="2">
    <source>
        <dbReference type="EMBL" id="CAK9007169.1"/>
    </source>
</evidence>
<reference evidence="2 3" key="1">
    <citation type="submission" date="2024-02" db="EMBL/GenBank/DDBJ databases">
        <authorList>
            <person name="Chen Y."/>
            <person name="Shah S."/>
            <person name="Dougan E. K."/>
            <person name="Thang M."/>
            <person name="Chan C."/>
        </authorList>
    </citation>
    <scope>NUCLEOTIDE SEQUENCE [LARGE SCALE GENOMIC DNA]</scope>
</reference>
<organism evidence="2 3">
    <name type="scientific">Durusdinium trenchii</name>
    <dbReference type="NCBI Taxonomy" id="1381693"/>
    <lineage>
        <taxon>Eukaryota</taxon>
        <taxon>Sar</taxon>
        <taxon>Alveolata</taxon>
        <taxon>Dinophyceae</taxon>
        <taxon>Suessiales</taxon>
        <taxon>Symbiodiniaceae</taxon>
        <taxon>Durusdinium</taxon>
    </lineage>
</organism>
<dbReference type="EMBL" id="CAXAMM010005433">
    <property type="protein sequence ID" value="CAK9007169.1"/>
    <property type="molecule type" value="Genomic_DNA"/>
</dbReference>
<evidence type="ECO:0000256" key="1">
    <source>
        <dbReference type="SAM" id="MobiDB-lite"/>
    </source>
</evidence>
<protein>
    <submittedName>
        <fullName evidence="2">Uncharacterized protein</fullName>
    </submittedName>
</protein>
<sequence>MEGKEGWAEEEKKASAEAAARGSGNDEVARGLFDDGLVTPRGPAGSKGVTVSVQVGPCLFQVPIGEGAQDVRWLGLVASQRYQAFVEAKAKIGNPDECNLDAGFYLPQKIQFAGSDVDPSANLGDLLESFGAKHGGARPPEPQFRVDLCREVVLGNDGAPELQEWQARAFCHSEAGKAHVETQRARQDPAEVDEGTGCGDDVVRTKSRQGQFLGPGVFAPFDGPEQVAVELEKDWAKVRAAPQFEAWFSLQSGEGLDEDKEQDVKLAVLNNFQYICQVIDFYAWVWQRDGDENLALTPLECEHMLTQTGLINTEAYPDLLRECLENVVPSDAEFVERHHVLLILLHIAAAAFQSSLIVSEVERLFQEDLKPIVLGFRALEKDDPVRGVLYKSNVARIFRSSRKKDRILAQGIQEAFHQFCIGSVSEGREPSMTLQEFALFFADGIPSDIGLLEADDGQSAAAAEEAKTESKMASSSSSSSFETVERLATCQRIFDKAQNPDPARKESKPHKTLCLAEFVCALLLVLYERGGAQRSEAWRSRLGARTFLELAQFLADEFIN</sequence>